<dbReference type="Proteomes" id="UP000184144">
    <property type="component" value="Unassembled WGS sequence"/>
</dbReference>
<dbReference type="EMBL" id="FQUV01000004">
    <property type="protein sequence ID" value="SHF23518.1"/>
    <property type="molecule type" value="Genomic_DNA"/>
</dbReference>
<dbReference type="AlphaFoldDB" id="A0A1M4ZZT7"/>
<organism evidence="1 2">
    <name type="scientific">Litoreibacter ascidiaceicola</name>
    <dbReference type="NCBI Taxonomy" id="1486859"/>
    <lineage>
        <taxon>Bacteria</taxon>
        <taxon>Pseudomonadati</taxon>
        <taxon>Pseudomonadota</taxon>
        <taxon>Alphaproteobacteria</taxon>
        <taxon>Rhodobacterales</taxon>
        <taxon>Roseobacteraceae</taxon>
        <taxon>Litoreibacter</taxon>
    </lineage>
</organism>
<name>A0A1M4ZZT7_9RHOB</name>
<evidence type="ECO:0000313" key="1">
    <source>
        <dbReference type="EMBL" id="SHF23518.1"/>
    </source>
</evidence>
<accession>A0A1M4ZZT7</accession>
<sequence>MNKLLLLSVLGLAACTEARGVHGDWAQGARFAPSSATEYRARALRGEPGVFPAPSGYSVYTEQQRIAAGAASSDGVLRQGTASSRTGEFITANFAGASGVAGSSHQANASVAAQNAGTGTRVTLAGQSMGVAQVDVGSASYAVFNRTSGRMSASMGPSLEAALPQLTGCSKAAGPFNIGTQTVYALTCS</sequence>
<protein>
    <recommendedName>
        <fullName evidence="3">Lipoprotein</fullName>
    </recommendedName>
</protein>
<dbReference type="OrthoDB" id="7837067at2"/>
<proteinExistence type="predicted"/>
<evidence type="ECO:0000313" key="2">
    <source>
        <dbReference type="Proteomes" id="UP000184144"/>
    </source>
</evidence>
<reference evidence="2" key="1">
    <citation type="submission" date="2016-11" db="EMBL/GenBank/DDBJ databases">
        <authorList>
            <person name="Varghese N."/>
            <person name="Submissions S."/>
        </authorList>
    </citation>
    <scope>NUCLEOTIDE SEQUENCE [LARGE SCALE GENOMIC DNA]</scope>
    <source>
        <strain evidence="2">DSM 100566</strain>
    </source>
</reference>
<dbReference type="RefSeq" id="WP_139250658.1">
    <property type="nucleotide sequence ID" value="NZ_FQUV01000004.1"/>
</dbReference>
<gene>
    <name evidence="1" type="ORF">SAMN05444273_104393</name>
</gene>
<dbReference type="PROSITE" id="PS51257">
    <property type="entry name" value="PROKAR_LIPOPROTEIN"/>
    <property type="match status" value="1"/>
</dbReference>
<evidence type="ECO:0008006" key="3">
    <source>
        <dbReference type="Google" id="ProtNLM"/>
    </source>
</evidence>
<keyword evidence="2" id="KW-1185">Reference proteome</keyword>